<organism evidence="1 2">
    <name type="scientific">Racocetra persica</name>
    <dbReference type="NCBI Taxonomy" id="160502"/>
    <lineage>
        <taxon>Eukaryota</taxon>
        <taxon>Fungi</taxon>
        <taxon>Fungi incertae sedis</taxon>
        <taxon>Mucoromycota</taxon>
        <taxon>Glomeromycotina</taxon>
        <taxon>Glomeromycetes</taxon>
        <taxon>Diversisporales</taxon>
        <taxon>Gigasporaceae</taxon>
        <taxon>Racocetra</taxon>
    </lineage>
</organism>
<comment type="caution">
    <text evidence="1">The sequence shown here is derived from an EMBL/GenBank/DDBJ whole genome shotgun (WGS) entry which is preliminary data.</text>
</comment>
<feature type="non-terminal residue" evidence="1">
    <location>
        <position position="98"/>
    </location>
</feature>
<name>A0ACA9RDY2_9GLOM</name>
<dbReference type="EMBL" id="CAJVQC010050112">
    <property type="protein sequence ID" value="CAG8788557.1"/>
    <property type="molecule type" value="Genomic_DNA"/>
</dbReference>
<protein>
    <submittedName>
        <fullName evidence="1">13700_t:CDS:1</fullName>
    </submittedName>
</protein>
<dbReference type="Proteomes" id="UP000789920">
    <property type="component" value="Unassembled WGS sequence"/>
</dbReference>
<reference evidence="1" key="1">
    <citation type="submission" date="2021-06" db="EMBL/GenBank/DDBJ databases">
        <authorList>
            <person name="Kallberg Y."/>
            <person name="Tangrot J."/>
            <person name="Rosling A."/>
        </authorList>
    </citation>
    <scope>NUCLEOTIDE SEQUENCE</scope>
    <source>
        <strain evidence="1">MA461A</strain>
    </source>
</reference>
<evidence type="ECO:0000313" key="1">
    <source>
        <dbReference type="EMBL" id="CAG8788557.1"/>
    </source>
</evidence>
<feature type="non-terminal residue" evidence="1">
    <location>
        <position position="1"/>
    </location>
</feature>
<sequence length="98" mass="11033">AKELFEFLNSHLKLSECWILSGKFLDAAIAEENEAMYNTLCKDKIGKPYVWKATDISLERESHIKVIEKTNAIINKLKSMNIKVSAVVTDSARPYAAS</sequence>
<keyword evidence="2" id="KW-1185">Reference proteome</keyword>
<evidence type="ECO:0000313" key="2">
    <source>
        <dbReference type="Proteomes" id="UP000789920"/>
    </source>
</evidence>
<proteinExistence type="predicted"/>
<accession>A0ACA9RDY2</accession>
<gene>
    <name evidence="1" type="ORF">RPERSI_LOCUS18728</name>
</gene>